<evidence type="ECO:0000256" key="1">
    <source>
        <dbReference type="ARBA" id="ARBA00022723"/>
    </source>
</evidence>
<dbReference type="PANTHER" id="PTHR23012:SF174">
    <property type="entry name" value="OS01G0121200 PROTEIN"/>
    <property type="match status" value="1"/>
</dbReference>
<protein>
    <recommendedName>
        <fullName evidence="6">RING-CH-type domain-containing protein</fullName>
    </recommendedName>
</protein>
<organism evidence="7 8">
    <name type="scientific">Chenopodium quinoa</name>
    <name type="common">Quinoa</name>
    <dbReference type="NCBI Taxonomy" id="63459"/>
    <lineage>
        <taxon>Eukaryota</taxon>
        <taxon>Viridiplantae</taxon>
        <taxon>Streptophyta</taxon>
        <taxon>Embryophyta</taxon>
        <taxon>Tracheophyta</taxon>
        <taxon>Spermatophyta</taxon>
        <taxon>Magnoliopsida</taxon>
        <taxon>eudicotyledons</taxon>
        <taxon>Gunneridae</taxon>
        <taxon>Pentapetalae</taxon>
        <taxon>Caryophyllales</taxon>
        <taxon>Chenopodiaceae</taxon>
        <taxon>Chenopodioideae</taxon>
        <taxon>Atripliceae</taxon>
        <taxon>Chenopodium</taxon>
    </lineage>
</organism>
<feature type="region of interest" description="Disordered" evidence="4">
    <location>
        <begin position="479"/>
        <end position="525"/>
    </location>
</feature>
<dbReference type="SUPFAM" id="SSF57850">
    <property type="entry name" value="RING/U-box"/>
    <property type="match status" value="1"/>
</dbReference>
<dbReference type="Proteomes" id="UP000596660">
    <property type="component" value="Unplaced"/>
</dbReference>
<keyword evidence="1" id="KW-0479">Metal-binding</keyword>
<name>A0A803LJJ1_CHEQI</name>
<evidence type="ECO:0000256" key="5">
    <source>
        <dbReference type="SAM" id="Phobius"/>
    </source>
</evidence>
<feature type="compositionally biased region" description="Basic and acidic residues" evidence="4">
    <location>
        <begin position="495"/>
        <end position="516"/>
    </location>
</feature>
<sequence>MGDHLALLVNRLLTESTIHAAIESRNRAKEIEEGKDIEFLMPIEEDDGELSSPRKVVECRICQDEDSDSKMETPCYCSGSLKYAHRRCVQRWCNEKGDTNCEICHQPFRPGYSAPPPLLRYGRIPLNFRRNWQISRRELVQSQLMEAVSTDHDDLLDSDFEEPSSRSLLCRFTVAVIFIGLLILRHTLPIVVGGADDHEFVLPLFILAMLRVSGILMLVYVTMMAVTGLRRQRNQDETPSILETSSDEEIEHPDSQQLSHGIKTEGHRVVADSVVLRTHFENIGKGETVSLNLAVATKVGSFVELETKVDKEDFMIAFFNSCLRNGMVVCTTINSSNLDASLVLTLAVACEAAEYDWCKFTIDWVRDFVDRFQTKFQKNGYRCRCGGSIVFLMVRAAVDEDQWSDEEFRHLPDHPLVPRDGEVGLVENKGGVNNSVNSLADQVLALLTTRLVSPIEGIVGTTLGSSSKAGLAKNNQDFHTISTSKGSQPRHSGSSHKEGMKVNAPKEKCPNKEKDSSYGSYLGNGEPAHTVTRETAYDKRLETFVKGWRDLKDKTLFLPVLDGSAEAADEHWWCLVMDIVKKQFQVIHLLYRDPYENHAELMADLVKALDVLFQVKDPLWDLGSLEKWPRKDKNLRNTLFLEDANNYYNDLRDKFDDILPKERVWPKRTRSSQHTL</sequence>
<dbReference type="PANTHER" id="PTHR23012">
    <property type="entry name" value="RING/FYVE/PHD ZINC FINGER DOMAIN-CONTAINING"/>
    <property type="match status" value="1"/>
</dbReference>
<dbReference type="InterPro" id="IPR011016">
    <property type="entry name" value="Znf_RING-CH"/>
</dbReference>
<evidence type="ECO:0000313" key="7">
    <source>
        <dbReference type="EnsemblPlants" id="AUR62014138-RA:cds"/>
    </source>
</evidence>
<keyword evidence="5" id="KW-0472">Membrane</keyword>
<evidence type="ECO:0000259" key="6">
    <source>
        <dbReference type="PROSITE" id="PS51292"/>
    </source>
</evidence>
<dbReference type="Gene3D" id="3.30.40.10">
    <property type="entry name" value="Zinc/RING finger domain, C3HC4 (zinc finger)"/>
    <property type="match status" value="1"/>
</dbReference>
<dbReference type="InterPro" id="IPR022143">
    <property type="entry name" value="DUF3675"/>
</dbReference>
<feature type="domain" description="RING-CH-type" evidence="6">
    <location>
        <begin position="51"/>
        <end position="111"/>
    </location>
</feature>
<dbReference type="SMART" id="SM00744">
    <property type="entry name" value="RINGv"/>
    <property type="match status" value="1"/>
</dbReference>
<keyword evidence="5" id="KW-1133">Transmembrane helix</keyword>
<dbReference type="CDD" id="cd16495">
    <property type="entry name" value="RING_CH-C4HC3_MARCH"/>
    <property type="match status" value="1"/>
</dbReference>
<keyword evidence="5" id="KW-0812">Transmembrane</keyword>
<evidence type="ECO:0000256" key="2">
    <source>
        <dbReference type="ARBA" id="ARBA00022771"/>
    </source>
</evidence>
<reference evidence="7" key="1">
    <citation type="journal article" date="2017" name="Nature">
        <title>The genome of Chenopodium quinoa.</title>
        <authorList>
            <person name="Jarvis D.E."/>
            <person name="Ho Y.S."/>
            <person name="Lightfoot D.J."/>
            <person name="Schmoeckel S.M."/>
            <person name="Li B."/>
            <person name="Borm T.J.A."/>
            <person name="Ohyanagi H."/>
            <person name="Mineta K."/>
            <person name="Michell C.T."/>
            <person name="Saber N."/>
            <person name="Kharbatia N.M."/>
            <person name="Rupper R.R."/>
            <person name="Sharp A.R."/>
            <person name="Dally N."/>
            <person name="Boughton B.A."/>
            <person name="Woo Y.H."/>
            <person name="Gao G."/>
            <person name="Schijlen E.G.W.M."/>
            <person name="Guo X."/>
            <person name="Momin A.A."/>
            <person name="Negrao S."/>
            <person name="Al-Babili S."/>
            <person name="Gehring C."/>
            <person name="Roessner U."/>
            <person name="Jung C."/>
            <person name="Murphy K."/>
            <person name="Arold S.T."/>
            <person name="Gojobori T."/>
            <person name="van der Linden C.G."/>
            <person name="van Loo E.N."/>
            <person name="Jellen E.N."/>
            <person name="Maughan P.J."/>
            <person name="Tester M."/>
        </authorList>
    </citation>
    <scope>NUCLEOTIDE SEQUENCE [LARGE SCALE GENOMIC DNA]</scope>
    <source>
        <strain evidence="7">cv. PI 614886</strain>
    </source>
</reference>
<dbReference type="Pfam" id="PF12906">
    <property type="entry name" value="RINGv"/>
    <property type="match status" value="1"/>
</dbReference>
<feature type="transmembrane region" description="Helical" evidence="5">
    <location>
        <begin position="200"/>
        <end position="223"/>
    </location>
</feature>
<reference evidence="7" key="2">
    <citation type="submission" date="2021-03" db="UniProtKB">
        <authorList>
            <consortium name="EnsemblPlants"/>
        </authorList>
    </citation>
    <scope>IDENTIFICATION</scope>
</reference>
<evidence type="ECO:0000256" key="3">
    <source>
        <dbReference type="ARBA" id="ARBA00022833"/>
    </source>
</evidence>
<dbReference type="InterPro" id="IPR013083">
    <property type="entry name" value="Znf_RING/FYVE/PHD"/>
</dbReference>
<dbReference type="AlphaFoldDB" id="A0A803LJJ1"/>
<dbReference type="Gramene" id="AUR62014138-RA">
    <property type="protein sequence ID" value="AUR62014138-RA:cds"/>
    <property type="gene ID" value="AUR62014138"/>
</dbReference>
<feature type="region of interest" description="Disordered" evidence="4">
    <location>
        <begin position="235"/>
        <end position="260"/>
    </location>
</feature>
<dbReference type="GO" id="GO:0008270">
    <property type="term" value="F:zinc ion binding"/>
    <property type="evidence" value="ECO:0007669"/>
    <property type="project" value="UniProtKB-KW"/>
</dbReference>
<dbReference type="InterPro" id="IPR033275">
    <property type="entry name" value="MARCH-like"/>
</dbReference>
<keyword evidence="3" id="KW-0862">Zinc</keyword>
<dbReference type="FunFam" id="3.30.40.10:FF:000337">
    <property type="entry name" value="Zinc finger family protein"/>
    <property type="match status" value="1"/>
</dbReference>
<dbReference type="GO" id="GO:0016020">
    <property type="term" value="C:membrane"/>
    <property type="evidence" value="ECO:0007669"/>
    <property type="project" value="TreeGrafter"/>
</dbReference>
<feature type="compositionally biased region" description="Polar residues" evidence="4">
    <location>
        <begin position="479"/>
        <end position="492"/>
    </location>
</feature>
<dbReference type="PROSITE" id="PS51292">
    <property type="entry name" value="ZF_RING_CH"/>
    <property type="match status" value="1"/>
</dbReference>
<keyword evidence="8" id="KW-1185">Reference proteome</keyword>
<keyword evidence="2" id="KW-0863">Zinc-finger</keyword>
<dbReference type="EnsemblPlants" id="AUR62014138-RA">
    <property type="protein sequence ID" value="AUR62014138-RA:cds"/>
    <property type="gene ID" value="AUR62014138"/>
</dbReference>
<accession>A0A803LJJ1</accession>
<dbReference type="GO" id="GO:0004842">
    <property type="term" value="F:ubiquitin-protein transferase activity"/>
    <property type="evidence" value="ECO:0007669"/>
    <property type="project" value="TreeGrafter"/>
</dbReference>
<evidence type="ECO:0000313" key="8">
    <source>
        <dbReference type="Proteomes" id="UP000596660"/>
    </source>
</evidence>
<evidence type="ECO:0000256" key="4">
    <source>
        <dbReference type="SAM" id="MobiDB-lite"/>
    </source>
</evidence>
<dbReference type="GO" id="GO:0016567">
    <property type="term" value="P:protein ubiquitination"/>
    <property type="evidence" value="ECO:0007669"/>
    <property type="project" value="TreeGrafter"/>
</dbReference>
<proteinExistence type="predicted"/>
<dbReference type="Pfam" id="PF12428">
    <property type="entry name" value="DUF3675"/>
    <property type="match status" value="1"/>
</dbReference>
<feature type="transmembrane region" description="Helical" evidence="5">
    <location>
        <begin position="168"/>
        <end position="188"/>
    </location>
</feature>